<keyword evidence="3" id="KW-1185">Reference proteome</keyword>
<feature type="region of interest" description="Disordered" evidence="1">
    <location>
        <begin position="1"/>
        <end position="74"/>
    </location>
</feature>
<comment type="caution">
    <text evidence="2">The sequence shown here is derived from an EMBL/GenBank/DDBJ whole genome shotgun (WGS) entry which is preliminary data.</text>
</comment>
<evidence type="ECO:0000313" key="3">
    <source>
        <dbReference type="Proteomes" id="UP001457282"/>
    </source>
</evidence>
<sequence length="74" mass="8343">MCPMMITINEEEDYGYDDDEDYDQDDKDDLSSEDFEEAEAATVSAASVPVLSGTKRGLEHCDHDGEPHPTKRFK</sequence>
<dbReference type="AlphaFoldDB" id="A0AAW1X8T6"/>
<dbReference type="Proteomes" id="UP001457282">
    <property type="component" value="Unassembled WGS sequence"/>
</dbReference>
<feature type="compositionally biased region" description="Acidic residues" evidence="1">
    <location>
        <begin position="9"/>
        <end position="39"/>
    </location>
</feature>
<evidence type="ECO:0000256" key="1">
    <source>
        <dbReference type="SAM" id="MobiDB-lite"/>
    </source>
</evidence>
<accession>A0AAW1X8T6</accession>
<feature type="compositionally biased region" description="Low complexity" evidence="1">
    <location>
        <begin position="40"/>
        <end position="52"/>
    </location>
</feature>
<name>A0AAW1X8T6_RUBAR</name>
<reference evidence="2 3" key="1">
    <citation type="journal article" date="2023" name="G3 (Bethesda)">
        <title>A chromosome-length genome assembly and annotation of blackberry (Rubus argutus, cv. 'Hillquist').</title>
        <authorList>
            <person name="Bruna T."/>
            <person name="Aryal R."/>
            <person name="Dudchenko O."/>
            <person name="Sargent D.J."/>
            <person name="Mead D."/>
            <person name="Buti M."/>
            <person name="Cavallini A."/>
            <person name="Hytonen T."/>
            <person name="Andres J."/>
            <person name="Pham M."/>
            <person name="Weisz D."/>
            <person name="Mascagni F."/>
            <person name="Usai G."/>
            <person name="Natali L."/>
            <person name="Bassil N."/>
            <person name="Fernandez G.E."/>
            <person name="Lomsadze A."/>
            <person name="Armour M."/>
            <person name="Olukolu B."/>
            <person name="Poorten T."/>
            <person name="Britton C."/>
            <person name="Davik J."/>
            <person name="Ashrafi H."/>
            <person name="Aiden E.L."/>
            <person name="Borodovsky M."/>
            <person name="Worthington M."/>
        </authorList>
    </citation>
    <scope>NUCLEOTIDE SEQUENCE [LARGE SCALE GENOMIC DNA]</scope>
    <source>
        <strain evidence="2">PI 553951</strain>
    </source>
</reference>
<feature type="compositionally biased region" description="Basic and acidic residues" evidence="1">
    <location>
        <begin position="56"/>
        <end position="74"/>
    </location>
</feature>
<organism evidence="2 3">
    <name type="scientific">Rubus argutus</name>
    <name type="common">Southern blackberry</name>
    <dbReference type="NCBI Taxonomy" id="59490"/>
    <lineage>
        <taxon>Eukaryota</taxon>
        <taxon>Viridiplantae</taxon>
        <taxon>Streptophyta</taxon>
        <taxon>Embryophyta</taxon>
        <taxon>Tracheophyta</taxon>
        <taxon>Spermatophyta</taxon>
        <taxon>Magnoliopsida</taxon>
        <taxon>eudicotyledons</taxon>
        <taxon>Gunneridae</taxon>
        <taxon>Pentapetalae</taxon>
        <taxon>rosids</taxon>
        <taxon>fabids</taxon>
        <taxon>Rosales</taxon>
        <taxon>Rosaceae</taxon>
        <taxon>Rosoideae</taxon>
        <taxon>Rosoideae incertae sedis</taxon>
        <taxon>Rubus</taxon>
    </lineage>
</organism>
<evidence type="ECO:0000313" key="2">
    <source>
        <dbReference type="EMBL" id="KAK9933097.1"/>
    </source>
</evidence>
<gene>
    <name evidence="2" type="ORF">M0R45_020306</name>
</gene>
<protein>
    <submittedName>
        <fullName evidence="2">Uncharacterized protein</fullName>
    </submittedName>
</protein>
<proteinExistence type="predicted"/>
<dbReference type="EMBL" id="JBEDUW010000004">
    <property type="protein sequence ID" value="KAK9933097.1"/>
    <property type="molecule type" value="Genomic_DNA"/>
</dbReference>